<keyword evidence="1" id="KW-0433">Leucine-rich repeat</keyword>
<evidence type="ECO:0000256" key="3">
    <source>
        <dbReference type="SAM" id="SignalP"/>
    </source>
</evidence>
<evidence type="ECO:0000313" key="5">
    <source>
        <dbReference type="Proteomes" id="UP001144612"/>
    </source>
</evidence>
<dbReference type="EMBL" id="JAPQFJ010000015">
    <property type="protein sequence ID" value="MCY6959760.1"/>
    <property type="molecule type" value="Genomic_DNA"/>
</dbReference>
<evidence type="ECO:0000256" key="2">
    <source>
        <dbReference type="ARBA" id="ARBA00022737"/>
    </source>
</evidence>
<dbReference type="InterPro" id="IPR052574">
    <property type="entry name" value="CDIRP"/>
</dbReference>
<name>A0ABT4DBS7_9CLOT</name>
<protein>
    <recommendedName>
        <fullName evidence="6">SbsA Ig-like domain-containing protein</fullName>
    </recommendedName>
</protein>
<feature type="signal peptide" evidence="3">
    <location>
        <begin position="1"/>
        <end position="26"/>
    </location>
</feature>
<dbReference type="PANTHER" id="PTHR47566">
    <property type="match status" value="1"/>
</dbReference>
<comment type="caution">
    <text evidence="4">The sequence shown here is derived from an EMBL/GenBank/DDBJ whole genome shotgun (WGS) entry which is preliminary data.</text>
</comment>
<evidence type="ECO:0000313" key="4">
    <source>
        <dbReference type="EMBL" id="MCY6959760.1"/>
    </source>
</evidence>
<sequence>MFKKSFTSIATITATVLLFLCTSVKATTFTDNTIVDTNKKWMINFNKEIIFDDLSRKSINVIDSEGNLAPVVLKLGQNNKNIIVDAPIGGYKEGEMYKLIIDNKVHSKNNKHLKQTVTLKFSIKKPVISDKTDVTNKFSDVNFKNNIYDIIRKNSSKPILYSDIKDITSLDLNNENIKNLSGIEYFTSLTNLDCSNNQLTSLDLSKNTALISLVCNSNNLSNLNVSKNVVLTELMCNNNKLKILDISKNTKLDTLDCRKNNLSNLNISNNSSLCILFCDHNELENIDISKNSNLDIFDCDEAISKEYK</sequence>
<dbReference type="Gene3D" id="3.80.10.10">
    <property type="entry name" value="Ribonuclease Inhibitor"/>
    <property type="match status" value="1"/>
</dbReference>
<proteinExistence type="predicted"/>
<gene>
    <name evidence="4" type="ORF">OW729_14160</name>
</gene>
<feature type="chain" id="PRO_5046075382" description="SbsA Ig-like domain-containing protein" evidence="3">
    <location>
        <begin position="27"/>
        <end position="308"/>
    </location>
</feature>
<organism evidence="4 5">
    <name type="scientific">Clostridium brassicae</name>
    <dbReference type="NCBI Taxonomy" id="2999072"/>
    <lineage>
        <taxon>Bacteria</taxon>
        <taxon>Bacillati</taxon>
        <taxon>Bacillota</taxon>
        <taxon>Clostridia</taxon>
        <taxon>Eubacteriales</taxon>
        <taxon>Clostridiaceae</taxon>
        <taxon>Clostridium</taxon>
    </lineage>
</organism>
<reference evidence="4" key="1">
    <citation type="submission" date="2022-12" db="EMBL/GenBank/DDBJ databases">
        <title>Clostridium sp. nov., isolated from industrial wastewater.</title>
        <authorList>
            <person name="Jiayan W."/>
        </authorList>
    </citation>
    <scope>NUCLEOTIDE SEQUENCE</scope>
    <source>
        <strain evidence="4">ZC22-4</strain>
    </source>
</reference>
<keyword evidence="2" id="KW-0677">Repeat</keyword>
<evidence type="ECO:0000256" key="1">
    <source>
        <dbReference type="ARBA" id="ARBA00022614"/>
    </source>
</evidence>
<dbReference type="RefSeq" id="WP_268062194.1">
    <property type="nucleotide sequence ID" value="NZ_JAPQFJ010000015.1"/>
</dbReference>
<evidence type="ECO:0008006" key="6">
    <source>
        <dbReference type="Google" id="ProtNLM"/>
    </source>
</evidence>
<dbReference type="PANTHER" id="PTHR47566:SF1">
    <property type="entry name" value="PROTEIN NUD1"/>
    <property type="match status" value="1"/>
</dbReference>
<dbReference type="Proteomes" id="UP001144612">
    <property type="component" value="Unassembled WGS sequence"/>
</dbReference>
<accession>A0ABT4DBS7</accession>
<dbReference type="SUPFAM" id="SSF52058">
    <property type="entry name" value="L domain-like"/>
    <property type="match status" value="1"/>
</dbReference>
<dbReference type="InterPro" id="IPR032675">
    <property type="entry name" value="LRR_dom_sf"/>
</dbReference>
<keyword evidence="3" id="KW-0732">Signal</keyword>
<keyword evidence="5" id="KW-1185">Reference proteome</keyword>